<keyword evidence="2 5" id="KW-0238">DNA-binding</keyword>
<dbReference type="PANTHER" id="PTHR30146:SF109">
    <property type="entry name" value="HTH-TYPE TRANSCRIPTIONAL REGULATOR GALS"/>
    <property type="match status" value="1"/>
</dbReference>
<evidence type="ECO:0000256" key="3">
    <source>
        <dbReference type="ARBA" id="ARBA00023163"/>
    </source>
</evidence>
<dbReference type="Pfam" id="PF00532">
    <property type="entry name" value="Peripla_BP_1"/>
    <property type="match status" value="1"/>
</dbReference>
<dbReference type="PROSITE" id="PS00356">
    <property type="entry name" value="HTH_LACI_1"/>
    <property type="match status" value="1"/>
</dbReference>
<gene>
    <name evidence="5" type="ORF">GCM10009775_16720</name>
</gene>
<organism evidence="5 6">
    <name type="scientific">Microbacterium aoyamense</name>
    <dbReference type="NCBI Taxonomy" id="344166"/>
    <lineage>
        <taxon>Bacteria</taxon>
        <taxon>Bacillati</taxon>
        <taxon>Actinomycetota</taxon>
        <taxon>Actinomycetes</taxon>
        <taxon>Micrococcales</taxon>
        <taxon>Microbacteriaceae</taxon>
        <taxon>Microbacterium</taxon>
    </lineage>
</organism>
<dbReference type="GO" id="GO:0003677">
    <property type="term" value="F:DNA binding"/>
    <property type="evidence" value="ECO:0007669"/>
    <property type="project" value="UniProtKB-KW"/>
</dbReference>
<dbReference type="SMART" id="SM00354">
    <property type="entry name" value="HTH_LACI"/>
    <property type="match status" value="1"/>
</dbReference>
<dbReference type="Pfam" id="PF00356">
    <property type="entry name" value="LacI"/>
    <property type="match status" value="1"/>
</dbReference>
<evidence type="ECO:0000256" key="2">
    <source>
        <dbReference type="ARBA" id="ARBA00023125"/>
    </source>
</evidence>
<evidence type="ECO:0000256" key="1">
    <source>
        <dbReference type="ARBA" id="ARBA00023015"/>
    </source>
</evidence>
<name>A0ABP5AXK8_9MICO</name>
<evidence type="ECO:0000259" key="4">
    <source>
        <dbReference type="PROSITE" id="PS50932"/>
    </source>
</evidence>
<dbReference type="CDD" id="cd01392">
    <property type="entry name" value="HTH_LacI"/>
    <property type="match status" value="1"/>
</dbReference>
<sequence>MSETSVDAGRDRPRGVAATLHDVASEAGVSLATASRVLNGSTRKVAESYRERVEAAAARLGYSANLSAQATAKGTSGTIALLVADIADPYFGQIASGVARAADEAGLIVTIAITERDPDREVRLVRALRGQRPRGLILAASRTTAGTSTELQRELDAVAASGGRIVALGRGVDDVRTVIIDNRAGARALAAALTGLGYRKAVILAAYAGMRTSDDRVEGFTDGFVAGGGEPPRVYRGGFTRDSGERLMDAALTDGLESGTLVFGVNDVVAIGALAAIRGAGREVGADIALAGFDDIPTGRDVTPALTTVRVPLEMVGQETLRAAVDEDWTIDPAALELSIELRDSTPAR</sequence>
<comment type="caution">
    <text evidence="5">The sequence shown here is derived from an EMBL/GenBank/DDBJ whole genome shotgun (WGS) entry which is preliminary data.</text>
</comment>
<dbReference type="PRINTS" id="PR00036">
    <property type="entry name" value="HTHLACI"/>
</dbReference>
<keyword evidence="6" id="KW-1185">Reference proteome</keyword>
<dbReference type="EMBL" id="BAAAOF010000002">
    <property type="protein sequence ID" value="GAA1925079.1"/>
    <property type="molecule type" value="Genomic_DNA"/>
</dbReference>
<dbReference type="PROSITE" id="PS50932">
    <property type="entry name" value="HTH_LACI_2"/>
    <property type="match status" value="1"/>
</dbReference>
<dbReference type="InterPro" id="IPR000843">
    <property type="entry name" value="HTH_LacI"/>
</dbReference>
<dbReference type="InterPro" id="IPR010982">
    <property type="entry name" value="Lambda_DNA-bd_dom_sf"/>
</dbReference>
<dbReference type="Proteomes" id="UP001501343">
    <property type="component" value="Unassembled WGS sequence"/>
</dbReference>
<protein>
    <submittedName>
        <fullName evidence="5">LacI family DNA-binding transcriptional regulator</fullName>
    </submittedName>
</protein>
<dbReference type="Gene3D" id="3.40.50.2300">
    <property type="match status" value="2"/>
</dbReference>
<dbReference type="PANTHER" id="PTHR30146">
    <property type="entry name" value="LACI-RELATED TRANSCRIPTIONAL REPRESSOR"/>
    <property type="match status" value="1"/>
</dbReference>
<keyword evidence="1" id="KW-0805">Transcription regulation</keyword>
<proteinExistence type="predicted"/>
<dbReference type="Gene3D" id="1.10.260.40">
    <property type="entry name" value="lambda repressor-like DNA-binding domains"/>
    <property type="match status" value="1"/>
</dbReference>
<keyword evidence="3" id="KW-0804">Transcription</keyword>
<evidence type="ECO:0000313" key="6">
    <source>
        <dbReference type="Proteomes" id="UP001501343"/>
    </source>
</evidence>
<accession>A0ABP5AXK8</accession>
<feature type="domain" description="HTH lacI-type" evidence="4">
    <location>
        <begin position="18"/>
        <end position="73"/>
    </location>
</feature>
<dbReference type="SUPFAM" id="SSF53822">
    <property type="entry name" value="Periplasmic binding protein-like I"/>
    <property type="match status" value="1"/>
</dbReference>
<dbReference type="InterPro" id="IPR001761">
    <property type="entry name" value="Peripla_BP/Lac1_sug-bd_dom"/>
</dbReference>
<dbReference type="SUPFAM" id="SSF47413">
    <property type="entry name" value="lambda repressor-like DNA-binding domains"/>
    <property type="match status" value="1"/>
</dbReference>
<reference evidence="6" key="1">
    <citation type="journal article" date="2019" name="Int. J. Syst. Evol. Microbiol.">
        <title>The Global Catalogue of Microorganisms (GCM) 10K type strain sequencing project: providing services to taxonomists for standard genome sequencing and annotation.</title>
        <authorList>
            <consortium name="The Broad Institute Genomics Platform"/>
            <consortium name="The Broad Institute Genome Sequencing Center for Infectious Disease"/>
            <person name="Wu L."/>
            <person name="Ma J."/>
        </authorList>
    </citation>
    <scope>NUCLEOTIDE SEQUENCE [LARGE SCALE GENOMIC DNA]</scope>
    <source>
        <strain evidence="6">JCM 14900</strain>
    </source>
</reference>
<evidence type="ECO:0000313" key="5">
    <source>
        <dbReference type="EMBL" id="GAA1925079.1"/>
    </source>
</evidence>
<dbReference type="InterPro" id="IPR028082">
    <property type="entry name" value="Peripla_BP_I"/>
</dbReference>
<dbReference type="RefSeq" id="WP_248147090.1">
    <property type="nucleotide sequence ID" value="NZ_BAAAOF010000002.1"/>
</dbReference>
<dbReference type="CDD" id="cd06267">
    <property type="entry name" value="PBP1_LacI_sugar_binding-like"/>
    <property type="match status" value="1"/>
</dbReference>